<gene>
    <name evidence="2" type="ORF">AVEN_29590_1</name>
</gene>
<reference evidence="2 3" key="1">
    <citation type="journal article" date="2019" name="Sci. Rep.">
        <title>Orb-weaving spider Araneus ventricosus genome elucidates the spidroin gene catalogue.</title>
        <authorList>
            <person name="Kono N."/>
            <person name="Nakamura H."/>
            <person name="Ohtoshi R."/>
            <person name="Moran D.A.P."/>
            <person name="Shinohara A."/>
            <person name="Yoshida Y."/>
            <person name="Fujiwara M."/>
            <person name="Mori M."/>
            <person name="Tomita M."/>
            <person name="Arakawa K."/>
        </authorList>
    </citation>
    <scope>NUCLEOTIDE SEQUENCE [LARGE SCALE GENOMIC DNA]</scope>
</reference>
<dbReference type="AlphaFoldDB" id="A0A4Y2T6B1"/>
<dbReference type="InterPro" id="IPR005135">
    <property type="entry name" value="Endo/exonuclease/phosphatase"/>
</dbReference>
<dbReference type="EMBL" id="BGPR01026044">
    <property type="protein sequence ID" value="GBN95460.1"/>
    <property type="molecule type" value="Genomic_DNA"/>
</dbReference>
<dbReference type="Gene3D" id="3.60.10.10">
    <property type="entry name" value="Endonuclease/exonuclease/phosphatase"/>
    <property type="match status" value="1"/>
</dbReference>
<sequence length="227" mass="25611">MCPKERNPGIELLVRSTTDHVVAVDLGLGRDQFTLVAFYFPPSIDQSTLVRELAGVFDSLQSRSILLAGDANVRSPLWGPTIPDHRHHDDGGPFVEFIFVRTLHVWNDPASLPTFETERAQGWIDVTLSSPSLFHRRSHWTVHRTSMSDHNFITFSLVGSHAEDALPSPPRFTKRRLLRFARAAEAYFKDNAHLLHFKEAVGGLDYWLGELSSGGFCILWHWAALPT</sequence>
<organism evidence="2 3">
    <name type="scientific">Araneus ventricosus</name>
    <name type="common">Orbweaver spider</name>
    <name type="synonym">Epeira ventricosa</name>
    <dbReference type="NCBI Taxonomy" id="182803"/>
    <lineage>
        <taxon>Eukaryota</taxon>
        <taxon>Metazoa</taxon>
        <taxon>Ecdysozoa</taxon>
        <taxon>Arthropoda</taxon>
        <taxon>Chelicerata</taxon>
        <taxon>Arachnida</taxon>
        <taxon>Araneae</taxon>
        <taxon>Araneomorphae</taxon>
        <taxon>Entelegynae</taxon>
        <taxon>Araneoidea</taxon>
        <taxon>Araneidae</taxon>
        <taxon>Araneus</taxon>
    </lineage>
</organism>
<dbReference type="Pfam" id="PF14529">
    <property type="entry name" value="Exo_endo_phos_2"/>
    <property type="match status" value="1"/>
</dbReference>
<dbReference type="OrthoDB" id="6437038at2759"/>
<protein>
    <recommendedName>
        <fullName evidence="1">Endonuclease/exonuclease/phosphatase domain-containing protein</fullName>
    </recommendedName>
</protein>
<comment type="caution">
    <text evidence="2">The sequence shown here is derived from an EMBL/GenBank/DDBJ whole genome shotgun (WGS) entry which is preliminary data.</text>
</comment>
<dbReference type="GO" id="GO:0003824">
    <property type="term" value="F:catalytic activity"/>
    <property type="evidence" value="ECO:0007669"/>
    <property type="project" value="InterPro"/>
</dbReference>
<dbReference type="Proteomes" id="UP000499080">
    <property type="component" value="Unassembled WGS sequence"/>
</dbReference>
<evidence type="ECO:0000259" key="1">
    <source>
        <dbReference type="Pfam" id="PF14529"/>
    </source>
</evidence>
<proteinExistence type="predicted"/>
<keyword evidence="3" id="KW-1185">Reference proteome</keyword>
<evidence type="ECO:0000313" key="3">
    <source>
        <dbReference type="Proteomes" id="UP000499080"/>
    </source>
</evidence>
<dbReference type="SUPFAM" id="SSF56219">
    <property type="entry name" value="DNase I-like"/>
    <property type="match status" value="1"/>
</dbReference>
<feature type="domain" description="Endonuclease/exonuclease/phosphatase" evidence="1">
    <location>
        <begin position="34"/>
        <end position="153"/>
    </location>
</feature>
<accession>A0A4Y2T6B1</accession>
<name>A0A4Y2T6B1_ARAVE</name>
<evidence type="ECO:0000313" key="2">
    <source>
        <dbReference type="EMBL" id="GBN95460.1"/>
    </source>
</evidence>
<dbReference type="InterPro" id="IPR036691">
    <property type="entry name" value="Endo/exonu/phosph_ase_sf"/>
</dbReference>